<reference evidence="1 2" key="1">
    <citation type="submission" date="2020-10" db="EMBL/GenBank/DDBJ databases">
        <title>Blautia liquoris sp.nov., isolated from the mud in a fermentation cellar used for the production of Chinese strong-flavoured liquor.</title>
        <authorList>
            <person name="Lu L."/>
        </authorList>
    </citation>
    <scope>NUCLEOTIDE SEQUENCE [LARGE SCALE GENOMIC DNA]</scope>
    <source>
        <strain evidence="1 2">LZLJ-3</strain>
    </source>
</reference>
<organism evidence="1 2">
    <name type="scientific">Blautia liquoris</name>
    <dbReference type="NCBI Taxonomy" id="2779518"/>
    <lineage>
        <taxon>Bacteria</taxon>
        <taxon>Bacillati</taxon>
        <taxon>Bacillota</taxon>
        <taxon>Clostridia</taxon>
        <taxon>Lachnospirales</taxon>
        <taxon>Lachnospiraceae</taxon>
        <taxon>Blautia</taxon>
    </lineage>
</organism>
<dbReference type="EMBL" id="CP063304">
    <property type="protein sequence ID" value="QOV18474.1"/>
    <property type="molecule type" value="Genomic_DNA"/>
</dbReference>
<dbReference type="Pfam" id="PF08309">
    <property type="entry name" value="LVIVD"/>
    <property type="match status" value="3"/>
</dbReference>
<gene>
    <name evidence="1" type="ORF">INP51_10665</name>
</gene>
<keyword evidence="2" id="KW-1185">Reference proteome</keyword>
<evidence type="ECO:0008006" key="3">
    <source>
        <dbReference type="Google" id="ProtNLM"/>
    </source>
</evidence>
<dbReference type="RefSeq" id="WP_193734836.1">
    <property type="nucleotide sequence ID" value="NZ_CP063304.1"/>
</dbReference>
<sequence>MAISKNRRTGFLTKNIDIVGFDDLNGKPGFQMAMQKANGHYYLYATSFRWNGINILDVTDPAHPKKIKWMEGFWADDSIHDGQSTPKMQLADGILVLAHGGTMDVLHGTPKGNTLPFWGGISIWDVKTDPENPKLLSKFHCGGGPGVHRFFYNGGRYIYVTGSCEGYAFFILRIIDIKDPTHPVEVGRWWADEQYLNNAPGGKLPPFGSKEFLNTPQLHACSYRDDIVYMAYQNVGLVLVDVKDRSNPTLIGKVGLNPPFGGGSGGARVHTVLPLGDLPYVLVSTEAERCYYFNGKEDGGMFGRLTTQPMNMLGIVEITDPKNPSLISVFPYPEVPEGYTHGKNFNLVDGLRVPFGPHNSFDAFGPDVYQKYNNRIYTAYFHAGLRVYDTTDVFNPKEIAYCITPDPEKPAFDNEDGTLMPGPLVGIAEDVLVDDRGYIYFDTANDGLYIAKCTV</sequence>
<dbReference type="AlphaFoldDB" id="A0A7M2REU0"/>
<dbReference type="KEGG" id="bliq:INP51_10665"/>
<evidence type="ECO:0000313" key="1">
    <source>
        <dbReference type="EMBL" id="QOV18474.1"/>
    </source>
</evidence>
<evidence type="ECO:0000313" key="2">
    <source>
        <dbReference type="Proteomes" id="UP000593601"/>
    </source>
</evidence>
<dbReference type="InterPro" id="IPR013211">
    <property type="entry name" value="LVIVD"/>
</dbReference>
<proteinExistence type="predicted"/>
<dbReference type="SUPFAM" id="SSF101908">
    <property type="entry name" value="Putative isomerase YbhE"/>
    <property type="match status" value="1"/>
</dbReference>
<name>A0A7M2REU0_9FIRM</name>
<protein>
    <recommendedName>
        <fullName evidence="3">LVIVD repeat protein</fullName>
    </recommendedName>
</protein>
<accession>A0A7M2REU0</accession>
<dbReference type="Proteomes" id="UP000593601">
    <property type="component" value="Chromosome"/>
</dbReference>